<sequence>MLLTRTTRPATSARRAMDARTTRSLSKLLWAWSEADGLAPLCERTRALLPEVGRRLLPRLHPLSDLDFAKLAVSLAAADAPPSARAQTFAELAREARARDGQLRAAGACAARARLRHRARA</sequence>
<dbReference type="EMBL" id="JAGTXO010000046">
    <property type="protein sequence ID" value="KAG8458967.1"/>
    <property type="molecule type" value="Genomic_DNA"/>
</dbReference>
<name>A0A8J5X9C7_DIALT</name>
<comment type="caution">
    <text evidence="1">The sequence shown here is derived from an EMBL/GenBank/DDBJ whole genome shotgun (WGS) entry which is preliminary data.</text>
</comment>
<protein>
    <submittedName>
        <fullName evidence="1">Uncharacterized protein</fullName>
    </submittedName>
</protein>
<dbReference type="Proteomes" id="UP000751190">
    <property type="component" value="Unassembled WGS sequence"/>
</dbReference>
<dbReference type="AlphaFoldDB" id="A0A8J5X9C7"/>
<accession>A0A8J5X9C7</accession>
<evidence type="ECO:0000313" key="1">
    <source>
        <dbReference type="EMBL" id="KAG8458967.1"/>
    </source>
</evidence>
<gene>
    <name evidence="1" type="ORF">KFE25_004301</name>
</gene>
<organism evidence="1 2">
    <name type="scientific">Diacronema lutheri</name>
    <name type="common">Unicellular marine alga</name>
    <name type="synonym">Monochrysis lutheri</name>
    <dbReference type="NCBI Taxonomy" id="2081491"/>
    <lineage>
        <taxon>Eukaryota</taxon>
        <taxon>Haptista</taxon>
        <taxon>Haptophyta</taxon>
        <taxon>Pavlovophyceae</taxon>
        <taxon>Pavlovales</taxon>
        <taxon>Pavlovaceae</taxon>
        <taxon>Diacronema</taxon>
    </lineage>
</organism>
<dbReference type="OrthoDB" id="10621438at2759"/>
<reference evidence="1" key="1">
    <citation type="submission" date="2021-05" db="EMBL/GenBank/DDBJ databases">
        <title>The genome of the haptophyte Pavlova lutheri (Diacronema luteri, Pavlovales) - a model for lipid biosynthesis in eukaryotic algae.</title>
        <authorList>
            <person name="Hulatt C.J."/>
            <person name="Posewitz M.C."/>
        </authorList>
    </citation>
    <scope>NUCLEOTIDE SEQUENCE</scope>
    <source>
        <strain evidence="1">NIVA-4/92</strain>
    </source>
</reference>
<proteinExistence type="predicted"/>
<keyword evidence="2" id="KW-1185">Reference proteome</keyword>
<evidence type="ECO:0000313" key="2">
    <source>
        <dbReference type="Proteomes" id="UP000751190"/>
    </source>
</evidence>